<keyword evidence="2" id="KW-1185">Reference proteome</keyword>
<gene>
    <name evidence="1" type="ORF">NDU88_003513</name>
</gene>
<evidence type="ECO:0000313" key="1">
    <source>
        <dbReference type="EMBL" id="KAJ1186732.1"/>
    </source>
</evidence>
<name>A0AAV7UCT9_PLEWA</name>
<comment type="caution">
    <text evidence="1">The sequence shown here is derived from an EMBL/GenBank/DDBJ whole genome shotgun (WGS) entry which is preliminary data.</text>
</comment>
<dbReference type="Proteomes" id="UP001066276">
    <property type="component" value="Chromosome 3_1"/>
</dbReference>
<evidence type="ECO:0000313" key="2">
    <source>
        <dbReference type="Proteomes" id="UP001066276"/>
    </source>
</evidence>
<dbReference type="EMBL" id="JANPWB010000005">
    <property type="protein sequence ID" value="KAJ1186732.1"/>
    <property type="molecule type" value="Genomic_DNA"/>
</dbReference>
<dbReference type="AlphaFoldDB" id="A0AAV7UCT9"/>
<protein>
    <submittedName>
        <fullName evidence="1">Uncharacterized protein</fullName>
    </submittedName>
</protein>
<proteinExistence type="predicted"/>
<accession>A0AAV7UCT9</accession>
<sequence>MPWIRFPTPIGRACEARPGCLELWATGGPSLKDARSRSAVRAGPRVLGRRWRPVSAAARARQQACSLETCWVAMGVWRRP</sequence>
<organism evidence="1 2">
    <name type="scientific">Pleurodeles waltl</name>
    <name type="common">Iberian ribbed newt</name>
    <dbReference type="NCBI Taxonomy" id="8319"/>
    <lineage>
        <taxon>Eukaryota</taxon>
        <taxon>Metazoa</taxon>
        <taxon>Chordata</taxon>
        <taxon>Craniata</taxon>
        <taxon>Vertebrata</taxon>
        <taxon>Euteleostomi</taxon>
        <taxon>Amphibia</taxon>
        <taxon>Batrachia</taxon>
        <taxon>Caudata</taxon>
        <taxon>Salamandroidea</taxon>
        <taxon>Salamandridae</taxon>
        <taxon>Pleurodelinae</taxon>
        <taxon>Pleurodeles</taxon>
    </lineage>
</organism>
<reference evidence="1" key="1">
    <citation type="journal article" date="2022" name="bioRxiv">
        <title>Sequencing and chromosome-scale assembly of the giantPleurodeles waltlgenome.</title>
        <authorList>
            <person name="Brown T."/>
            <person name="Elewa A."/>
            <person name="Iarovenko S."/>
            <person name="Subramanian E."/>
            <person name="Araus A.J."/>
            <person name="Petzold A."/>
            <person name="Susuki M."/>
            <person name="Suzuki K.-i.T."/>
            <person name="Hayashi T."/>
            <person name="Toyoda A."/>
            <person name="Oliveira C."/>
            <person name="Osipova E."/>
            <person name="Leigh N.D."/>
            <person name="Simon A."/>
            <person name="Yun M.H."/>
        </authorList>
    </citation>
    <scope>NUCLEOTIDE SEQUENCE</scope>
    <source>
        <strain evidence="1">20211129_DDA</strain>
        <tissue evidence="1">Liver</tissue>
    </source>
</reference>